<keyword evidence="8 10" id="KW-0472">Membrane</keyword>
<dbReference type="Gene3D" id="1.10.10.10">
    <property type="entry name" value="Winged helix-like DNA-binding domain superfamily/Winged helix DNA-binding domain"/>
    <property type="match status" value="1"/>
</dbReference>
<dbReference type="OrthoDB" id="2285710at2759"/>
<feature type="compositionally biased region" description="Basic and acidic residues" evidence="9">
    <location>
        <begin position="102"/>
        <end position="157"/>
    </location>
</feature>
<sequence length="279" mass="32135">MDPLLWLSAAAIVAAILVSIPLLQRLFLGKREEPVQDGRDDGRVENEPVIIGRGRRARRQQQEGEERGGEGEGEREEAGENEEGGDFELGKKIGTKKRRKLQEKAEKKALREQEQALREDEKKREARRVEEMKKREEEEEAMRLKKEKEEKERKELQEKQEEEEYMKLKASFIVEEEGFVDEGLTDTSLAEFIDYIKTAKVVYMEEVAAQFGLKTQVVIERIQTLQSSGELTGVIDDRGKFIYITMDELKSVAKFMKQRGRVSLTELAQSSNNLIKVQS</sequence>
<comment type="subcellular location">
    <subcellularLocation>
        <location evidence="1">Endoplasmic reticulum membrane</location>
        <topology evidence="1">Single-pass membrane protein</topology>
    </subcellularLocation>
</comment>
<organism evidence="11">
    <name type="scientific">Amphimedon queenslandica</name>
    <name type="common">Sponge</name>
    <dbReference type="NCBI Taxonomy" id="400682"/>
    <lineage>
        <taxon>Eukaryota</taxon>
        <taxon>Metazoa</taxon>
        <taxon>Porifera</taxon>
        <taxon>Demospongiae</taxon>
        <taxon>Heteroscleromorpha</taxon>
        <taxon>Haplosclerida</taxon>
        <taxon>Niphatidae</taxon>
        <taxon>Amphimedon</taxon>
    </lineage>
</organism>
<reference evidence="12" key="1">
    <citation type="journal article" date="2010" name="Nature">
        <title>The Amphimedon queenslandica genome and the evolution of animal complexity.</title>
        <authorList>
            <person name="Srivastava M."/>
            <person name="Simakov O."/>
            <person name="Chapman J."/>
            <person name="Fahey B."/>
            <person name="Gauthier M.E."/>
            <person name="Mitros T."/>
            <person name="Richards G.S."/>
            <person name="Conaco C."/>
            <person name="Dacre M."/>
            <person name="Hellsten U."/>
            <person name="Larroux C."/>
            <person name="Putnam N.H."/>
            <person name="Stanke M."/>
            <person name="Adamska M."/>
            <person name="Darling A."/>
            <person name="Degnan S.M."/>
            <person name="Oakley T.H."/>
            <person name="Plachetzki D.C."/>
            <person name="Zhai Y."/>
            <person name="Adamski M."/>
            <person name="Calcino A."/>
            <person name="Cummins S.F."/>
            <person name="Goodstein D.M."/>
            <person name="Harris C."/>
            <person name="Jackson D.J."/>
            <person name="Leys S.P."/>
            <person name="Shu S."/>
            <person name="Woodcroft B.J."/>
            <person name="Vervoort M."/>
            <person name="Kosik K.S."/>
            <person name="Manning G."/>
            <person name="Degnan B.M."/>
            <person name="Rokhsar D.S."/>
        </authorList>
    </citation>
    <scope>NUCLEOTIDE SEQUENCE [LARGE SCALE GENOMIC DNA]</scope>
</reference>
<keyword evidence="5" id="KW-0833">Ubl conjugation pathway</keyword>
<dbReference type="SUPFAM" id="SSF46785">
    <property type="entry name" value="Winged helix' DNA-binding domain"/>
    <property type="match status" value="1"/>
</dbReference>
<dbReference type="InParanoid" id="A0A1X7VKY2"/>
<dbReference type="STRING" id="400682.A0A1X7VKY2"/>
<keyword evidence="4 10" id="KW-0812">Transmembrane</keyword>
<name>A0A1X7VKY2_AMPQE</name>
<evidence type="ECO:0000256" key="8">
    <source>
        <dbReference type="ARBA" id="ARBA00023136"/>
    </source>
</evidence>
<dbReference type="PANTHER" id="PTHR48176">
    <property type="entry name" value="DDRGK DOMAIN-CONTAINING PROTEIN 1"/>
    <property type="match status" value="1"/>
</dbReference>
<evidence type="ECO:0000256" key="4">
    <source>
        <dbReference type="ARBA" id="ARBA00022692"/>
    </source>
</evidence>
<dbReference type="EnsemblMetazoa" id="Aqu2.1.40707_001">
    <property type="protein sequence ID" value="Aqu2.1.40707_001"/>
    <property type="gene ID" value="Aqu2.1.40707"/>
</dbReference>
<evidence type="ECO:0000256" key="2">
    <source>
        <dbReference type="ARBA" id="ARBA00009829"/>
    </source>
</evidence>
<protein>
    <recommendedName>
        <fullName evidence="3">DDRGK domain-containing protein 1</fullName>
    </recommendedName>
</protein>
<evidence type="ECO:0000313" key="12">
    <source>
        <dbReference type="Proteomes" id="UP000007879"/>
    </source>
</evidence>
<dbReference type="GO" id="GO:0044389">
    <property type="term" value="F:ubiquitin-like protein ligase binding"/>
    <property type="evidence" value="ECO:0007669"/>
    <property type="project" value="TreeGrafter"/>
</dbReference>
<dbReference type="InterPro" id="IPR050899">
    <property type="entry name" value="DDRGK_domain-containing"/>
</dbReference>
<feature type="transmembrane region" description="Helical" evidence="10">
    <location>
        <begin position="6"/>
        <end position="23"/>
    </location>
</feature>
<dbReference type="GO" id="GO:0005789">
    <property type="term" value="C:endoplasmic reticulum membrane"/>
    <property type="evidence" value="ECO:0007669"/>
    <property type="project" value="UniProtKB-SubCell"/>
</dbReference>
<dbReference type="SMART" id="SM01128">
    <property type="entry name" value="DDRGK"/>
    <property type="match status" value="1"/>
</dbReference>
<dbReference type="InterPro" id="IPR036388">
    <property type="entry name" value="WH-like_DNA-bd_sf"/>
</dbReference>
<evidence type="ECO:0000256" key="3">
    <source>
        <dbReference type="ARBA" id="ARBA00018218"/>
    </source>
</evidence>
<dbReference type="Proteomes" id="UP000007879">
    <property type="component" value="Unassembled WGS sequence"/>
</dbReference>
<dbReference type="Pfam" id="PF09756">
    <property type="entry name" value="DDRGK"/>
    <property type="match status" value="1"/>
</dbReference>
<dbReference type="InterPro" id="IPR019153">
    <property type="entry name" value="DDRGK_dom-contain"/>
</dbReference>
<evidence type="ECO:0000256" key="1">
    <source>
        <dbReference type="ARBA" id="ARBA00004389"/>
    </source>
</evidence>
<feature type="compositionally biased region" description="Basic and acidic residues" evidence="9">
    <location>
        <begin position="60"/>
        <end position="78"/>
    </location>
</feature>
<proteinExistence type="inferred from homology"/>
<dbReference type="eggNOG" id="KOG3054">
    <property type="taxonomic scope" value="Eukaryota"/>
</dbReference>
<keyword evidence="6" id="KW-0256">Endoplasmic reticulum</keyword>
<evidence type="ECO:0000313" key="11">
    <source>
        <dbReference type="EnsemblMetazoa" id="Aqu2.1.40707_001"/>
    </source>
</evidence>
<reference evidence="11" key="2">
    <citation type="submission" date="2017-05" db="UniProtKB">
        <authorList>
            <consortium name="EnsemblMetazoa"/>
        </authorList>
    </citation>
    <scope>IDENTIFICATION</scope>
</reference>
<dbReference type="KEGG" id="aqu:100640573"/>
<evidence type="ECO:0000256" key="6">
    <source>
        <dbReference type="ARBA" id="ARBA00022824"/>
    </source>
</evidence>
<evidence type="ECO:0000256" key="5">
    <source>
        <dbReference type="ARBA" id="ARBA00022786"/>
    </source>
</evidence>
<dbReference type="OMA" id="VEHGNKV"/>
<evidence type="ECO:0000256" key="9">
    <source>
        <dbReference type="SAM" id="MobiDB-lite"/>
    </source>
</evidence>
<gene>
    <name evidence="11" type="primary">100640573</name>
</gene>
<dbReference type="InterPro" id="IPR036390">
    <property type="entry name" value="WH_DNA-bd_sf"/>
</dbReference>
<feature type="region of interest" description="Disordered" evidence="9">
    <location>
        <begin position="33"/>
        <end position="157"/>
    </location>
</feature>
<keyword evidence="12" id="KW-1185">Reference proteome</keyword>
<evidence type="ECO:0000256" key="7">
    <source>
        <dbReference type="ARBA" id="ARBA00022989"/>
    </source>
</evidence>
<feature type="compositionally biased region" description="Basic and acidic residues" evidence="9">
    <location>
        <begin position="33"/>
        <end position="46"/>
    </location>
</feature>
<dbReference type="PANTHER" id="PTHR48176:SF1">
    <property type="entry name" value="DDRGK DOMAIN-CONTAINING PROTEIN 1"/>
    <property type="match status" value="1"/>
</dbReference>
<dbReference type="AlphaFoldDB" id="A0A1X7VKY2"/>
<accession>A0A1X7VKY2</accession>
<dbReference type="FunFam" id="1.10.10.10:FF:000143">
    <property type="entry name" value="DDRGK domain-containing protein 1"/>
    <property type="match status" value="1"/>
</dbReference>
<comment type="similarity">
    <text evidence="2">Belongs to the DDRGK1 family.</text>
</comment>
<keyword evidence="7 10" id="KW-1133">Transmembrane helix</keyword>
<dbReference type="EnsemblMetazoa" id="XM_011411626.2">
    <property type="protein sequence ID" value="XP_011409928.1"/>
    <property type="gene ID" value="LOC100640573"/>
</dbReference>
<evidence type="ECO:0000256" key="10">
    <source>
        <dbReference type="SAM" id="Phobius"/>
    </source>
</evidence>